<dbReference type="GeneTree" id="ENSGT01010000223290"/>
<reference evidence="2" key="1">
    <citation type="submission" date="2025-08" db="UniProtKB">
        <authorList>
            <consortium name="Ensembl"/>
        </authorList>
    </citation>
    <scope>IDENTIFICATION</scope>
</reference>
<evidence type="ECO:0000313" key="2">
    <source>
        <dbReference type="Ensembl" id="ENSLBEP00000000399.1"/>
    </source>
</evidence>
<dbReference type="Proteomes" id="UP000261660">
    <property type="component" value="Unplaced"/>
</dbReference>
<name>A0A3Q3KTM6_9LABR</name>
<evidence type="ECO:0000256" key="1">
    <source>
        <dbReference type="SAM" id="Phobius"/>
    </source>
</evidence>
<evidence type="ECO:0008006" key="4">
    <source>
        <dbReference type="Google" id="ProtNLM"/>
    </source>
</evidence>
<evidence type="ECO:0000313" key="3">
    <source>
        <dbReference type="Proteomes" id="UP000261660"/>
    </source>
</evidence>
<dbReference type="AlphaFoldDB" id="A0A3Q3KTM6"/>
<sequence>ITSSLLKSFHRRDSLINRSPHWCICTADISHIISMKPDLNYLSIPFVLFLVCALFPLNVWLFPPTERLLRLDREERRKDYRRPEFIPLDKIPTWREENKPDDKEEEEGTELTGLTDKVSLYKGDITVLEVDAIVNAGKNQIPIYIGRYLS</sequence>
<keyword evidence="1" id="KW-0812">Transmembrane</keyword>
<proteinExistence type="predicted"/>
<feature type="transmembrane region" description="Helical" evidence="1">
    <location>
        <begin position="44"/>
        <end position="63"/>
    </location>
</feature>
<reference evidence="2" key="2">
    <citation type="submission" date="2025-09" db="UniProtKB">
        <authorList>
            <consortium name="Ensembl"/>
        </authorList>
    </citation>
    <scope>IDENTIFICATION</scope>
</reference>
<dbReference type="STRING" id="56723.ENSLBEP00000000399"/>
<protein>
    <recommendedName>
        <fullName evidence="4">Macro domain-containing protein</fullName>
    </recommendedName>
</protein>
<organism evidence="2 3">
    <name type="scientific">Labrus bergylta</name>
    <name type="common">ballan wrasse</name>
    <dbReference type="NCBI Taxonomy" id="56723"/>
    <lineage>
        <taxon>Eukaryota</taxon>
        <taxon>Metazoa</taxon>
        <taxon>Chordata</taxon>
        <taxon>Craniata</taxon>
        <taxon>Vertebrata</taxon>
        <taxon>Euteleostomi</taxon>
        <taxon>Actinopterygii</taxon>
        <taxon>Neopterygii</taxon>
        <taxon>Teleostei</taxon>
        <taxon>Neoteleostei</taxon>
        <taxon>Acanthomorphata</taxon>
        <taxon>Eupercaria</taxon>
        <taxon>Labriformes</taxon>
        <taxon>Labridae</taxon>
        <taxon>Labrus</taxon>
    </lineage>
</organism>
<dbReference type="Ensembl" id="ENSLBET00000000415.1">
    <property type="protein sequence ID" value="ENSLBEP00000000399.1"/>
    <property type="gene ID" value="ENSLBEG00000000327.1"/>
</dbReference>
<keyword evidence="1" id="KW-0472">Membrane</keyword>
<dbReference type="InterPro" id="IPR043472">
    <property type="entry name" value="Macro_dom-like"/>
</dbReference>
<dbReference type="InParanoid" id="A0A3Q3KTM6"/>
<keyword evidence="1" id="KW-1133">Transmembrane helix</keyword>
<dbReference type="SUPFAM" id="SSF52949">
    <property type="entry name" value="Macro domain-like"/>
    <property type="match status" value="1"/>
</dbReference>
<accession>A0A3Q3KTM6</accession>
<dbReference type="Gene3D" id="3.40.220.10">
    <property type="entry name" value="Leucine Aminopeptidase, subunit E, domain 1"/>
    <property type="match status" value="1"/>
</dbReference>
<keyword evidence="3" id="KW-1185">Reference proteome</keyword>